<dbReference type="eggNOG" id="ENOG502ZS7N">
    <property type="taxonomic scope" value="Bacteria"/>
</dbReference>
<name>B8KWR1_9GAMM</name>
<gene>
    <name evidence="2" type="ORF">NOR51B_266</name>
</gene>
<feature type="region of interest" description="Disordered" evidence="1">
    <location>
        <begin position="67"/>
        <end position="103"/>
    </location>
</feature>
<evidence type="ECO:0000313" key="3">
    <source>
        <dbReference type="Proteomes" id="UP000004699"/>
    </source>
</evidence>
<feature type="region of interest" description="Disordered" evidence="1">
    <location>
        <begin position="1"/>
        <end position="35"/>
    </location>
</feature>
<dbReference type="EMBL" id="DS999411">
    <property type="protein sequence ID" value="EED34329.1"/>
    <property type="molecule type" value="Genomic_DNA"/>
</dbReference>
<feature type="region of interest" description="Disordered" evidence="1">
    <location>
        <begin position="137"/>
        <end position="169"/>
    </location>
</feature>
<feature type="compositionally biased region" description="Gly residues" evidence="1">
    <location>
        <begin position="140"/>
        <end position="150"/>
    </location>
</feature>
<feature type="compositionally biased region" description="Low complexity" evidence="1">
    <location>
        <begin position="18"/>
        <end position="28"/>
    </location>
</feature>
<evidence type="ECO:0000313" key="2">
    <source>
        <dbReference type="EMBL" id="EED34329.1"/>
    </source>
</evidence>
<proteinExistence type="predicted"/>
<dbReference type="OrthoDB" id="5739811at2"/>
<dbReference type="AlphaFoldDB" id="B8KWR1"/>
<organism evidence="2 3">
    <name type="scientific">Luminiphilus syltensis NOR5-1B</name>
    <dbReference type="NCBI Taxonomy" id="565045"/>
    <lineage>
        <taxon>Bacteria</taxon>
        <taxon>Pseudomonadati</taxon>
        <taxon>Pseudomonadota</taxon>
        <taxon>Gammaproteobacteria</taxon>
        <taxon>Cellvibrionales</taxon>
        <taxon>Halieaceae</taxon>
        <taxon>Luminiphilus</taxon>
    </lineage>
</organism>
<accession>B8KWR1</accession>
<dbReference type="HOGENOM" id="CLU_1576599_0_0_6"/>
<reference evidence="3" key="1">
    <citation type="journal article" date="2013" name="BMC Microbiol.">
        <title>Taxonomy and evolution of bacteriochlorophyll a-containing members of the OM60/NOR5 clade of marine gammaproteobacteria: description of Luminiphilus syltensis gen. nov., sp. nov., reclassification of Haliea rubra as Pseudohaliea rubra gen. nov., comb. nov., and emendation of Chromatocurvus halotolerans.</title>
        <authorList>
            <person name="Spring S."/>
            <person name="Riedel T."/>
            <person name="Sproer C."/>
            <person name="Yan S."/>
            <person name="Harder J."/>
            <person name="Fuchs B.M."/>
        </authorList>
    </citation>
    <scope>NUCLEOTIDE SEQUENCE [LARGE SCALE GENOMIC DNA]</scope>
    <source>
        <strain evidence="3">NOR51-B</strain>
    </source>
</reference>
<keyword evidence="3" id="KW-1185">Reference proteome</keyword>
<dbReference type="RefSeq" id="WP_009019077.1">
    <property type="nucleotide sequence ID" value="NZ_DS999411.1"/>
</dbReference>
<evidence type="ECO:0000256" key="1">
    <source>
        <dbReference type="SAM" id="MobiDB-lite"/>
    </source>
</evidence>
<sequence>MENTQQSVIRDALEESVDTSSEVSEPVSARSLQQQALERAADGYVPKTLTPHEWELYYQQHGVPEAHRKAGVTGSGARGEAGLLEKAQGEGSEPVSARSLQQQALERAADGYVPTTLTPHEWELYYQQYGVPEAHRKAGVTGGRQGGESGEAGLWEKAQKALSPGPSSE</sequence>
<protein>
    <submittedName>
        <fullName evidence="2">Uncharacterized protein</fullName>
    </submittedName>
</protein>
<dbReference type="STRING" id="565045.NOR51B_266"/>
<dbReference type="Proteomes" id="UP000004699">
    <property type="component" value="Unassembled WGS sequence"/>
</dbReference>